<dbReference type="EMBL" id="CP041186">
    <property type="protein sequence ID" value="QDG54838.1"/>
    <property type="molecule type" value="Genomic_DNA"/>
</dbReference>
<dbReference type="PANTHER" id="PTHR31302">
    <property type="entry name" value="TRANSMEMBRANE PROTEIN WITH METALLOPHOSPHOESTERASE DOMAIN-RELATED"/>
    <property type="match status" value="1"/>
</dbReference>
<protein>
    <submittedName>
        <fullName evidence="5">Metallophosphoesterase</fullName>
    </submittedName>
</protein>
<evidence type="ECO:0000259" key="4">
    <source>
        <dbReference type="Pfam" id="PF00149"/>
    </source>
</evidence>
<dbReference type="GO" id="GO:0008758">
    <property type="term" value="F:UDP-2,3-diacylglucosamine hydrolase activity"/>
    <property type="evidence" value="ECO:0007669"/>
    <property type="project" value="TreeGrafter"/>
</dbReference>
<dbReference type="GO" id="GO:0009245">
    <property type="term" value="P:lipid A biosynthetic process"/>
    <property type="evidence" value="ECO:0007669"/>
    <property type="project" value="TreeGrafter"/>
</dbReference>
<feature type="transmembrane region" description="Helical" evidence="3">
    <location>
        <begin position="39"/>
        <end position="60"/>
    </location>
</feature>
<keyword evidence="1" id="KW-0479">Metal-binding</keyword>
<keyword evidence="6" id="KW-1185">Reference proteome</keyword>
<keyword evidence="3" id="KW-0472">Membrane</keyword>
<evidence type="ECO:0000313" key="5">
    <source>
        <dbReference type="EMBL" id="QDG54838.1"/>
    </source>
</evidence>
<dbReference type="AlphaFoldDB" id="A0A4Y6Q2N0"/>
<reference evidence="5 6" key="1">
    <citation type="submission" date="2019-06" db="EMBL/GenBank/DDBJ databases">
        <title>Persicimonas caeni gen. nov., sp. nov., a predatory bacterium isolated from solar saltern.</title>
        <authorList>
            <person name="Wang S."/>
        </authorList>
    </citation>
    <scope>NUCLEOTIDE SEQUENCE [LARGE SCALE GENOMIC DNA]</scope>
    <source>
        <strain evidence="5 6">YN101</strain>
    </source>
</reference>
<evidence type="ECO:0000313" key="6">
    <source>
        <dbReference type="Proteomes" id="UP000315995"/>
    </source>
</evidence>
<keyword evidence="3" id="KW-0812">Transmembrane</keyword>
<evidence type="ECO:0000256" key="3">
    <source>
        <dbReference type="SAM" id="Phobius"/>
    </source>
</evidence>
<dbReference type="Gene3D" id="3.60.21.10">
    <property type="match status" value="1"/>
</dbReference>
<feature type="domain" description="Calcineurin-like phosphoesterase" evidence="4">
    <location>
        <begin position="85"/>
        <end position="271"/>
    </location>
</feature>
<gene>
    <name evidence="5" type="ORF">FIV42_05255</name>
</gene>
<accession>A0A4Y6Q2N0</accession>
<name>A0A4Y6Q2N0_PERCE</name>
<dbReference type="Pfam" id="PF00149">
    <property type="entry name" value="Metallophos"/>
    <property type="match status" value="1"/>
</dbReference>
<dbReference type="GO" id="GO:0046872">
    <property type="term" value="F:metal ion binding"/>
    <property type="evidence" value="ECO:0007669"/>
    <property type="project" value="UniProtKB-KW"/>
</dbReference>
<dbReference type="InterPro" id="IPR004843">
    <property type="entry name" value="Calcineurin-like_PHP"/>
</dbReference>
<dbReference type="GO" id="GO:0016020">
    <property type="term" value="C:membrane"/>
    <property type="evidence" value="ECO:0007669"/>
    <property type="project" value="GOC"/>
</dbReference>
<keyword evidence="3" id="KW-1133">Transmembrane helix</keyword>
<dbReference type="InterPro" id="IPR051158">
    <property type="entry name" value="Metallophosphoesterase_sf"/>
</dbReference>
<evidence type="ECO:0000256" key="2">
    <source>
        <dbReference type="ARBA" id="ARBA00022801"/>
    </source>
</evidence>
<proteinExistence type="predicted"/>
<dbReference type="PANTHER" id="PTHR31302:SF31">
    <property type="entry name" value="PHOSPHODIESTERASE YAEI"/>
    <property type="match status" value="1"/>
</dbReference>
<evidence type="ECO:0000256" key="1">
    <source>
        <dbReference type="ARBA" id="ARBA00022723"/>
    </source>
</evidence>
<accession>A0A5B8YDV1</accession>
<sequence>MSLLLAPVIGAGAVSTLFEVVRCRPCSDALCKGRVVKQFFKYAGVGLLIFLGFVLAWGLIEPRYLAVENEEVAIVDLPRAWDGQRVAQLSDWQIGMWLDNPDTAEDAAEVIIEERPAAVMLTGDFVYHRGDEEDRVEQFGKVSEVLRPLVDSGIPTYAVLGNHDYAAEKPDSKLDRELARTVTRTLRRAGVTVLFNEAVPLRPPTNAPANGPDELLYLVGVGSHYAKNDDVEGALDDLPRGAPRIAMMHNPDSYARFPARTAPLAVAGHTHGGQIRLPWLPDFSYQTFAKDGDVHVDGWVEDFGEEGNRLYVNRGIGMSLLPIRVNCMPELTMFTLRRAEGEAEPMAVGR</sequence>
<dbReference type="SUPFAM" id="SSF56300">
    <property type="entry name" value="Metallo-dependent phosphatases"/>
    <property type="match status" value="1"/>
</dbReference>
<organism evidence="5 6">
    <name type="scientific">Persicimonas caeni</name>
    <dbReference type="NCBI Taxonomy" id="2292766"/>
    <lineage>
        <taxon>Bacteria</taxon>
        <taxon>Deltaproteobacteria</taxon>
        <taxon>Bradymonadales</taxon>
        <taxon>Bradymonadaceae</taxon>
        <taxon>Persicimonas</taxon>
    </lineage>
</organism>
<keyword evidence="2" id="KW-0378">Hydrolase</keyword>
<dbReference type="Proteomes" id="UP000315995">
    <property type="component" value="Chromosome"/>
</dbReference>
<dbReference type="InterPro" id="IPR029052">
    <property type="entry name" value="Metallo-depent_PP-like"/>
</dbReference>
<dbReference type="OrthoDB" id="9780884at2"/>